<name>A0A552FRL8_MICAE</name>
<dbReference type="Proteomes" id="UP000320293">
    <property type="component" value="Unassembled WGS sequence"/>
</dbReference>
<protein>
    <submittedName>
        <fullName evidence="2">Uncharacterized protein</fullName>
    </submittedName>
</protein>
<evidence type="ECO:0000313" key="3">
    <source>
        <dbReference type="Proteomes" id="UP000320293"/>
    </source>
</evidence>
<keyword evidence="1" id="KW-0472">Membrane</keyword>
<keyword evidence="1" id="KW-0812">Transmembrane</keyword>
<proteinExistence type="predicted"/>
<evidence type="ECO:0000256" key="1">
    <source>
        <dbReference type="SAM" id="Phobius"/>
    </source>
</evidence>
<evidence type="ECO:0000313" key="2">
    <source>
        <dbReference type="EMBL" id="TRU49277.1"/>
    </source>
</evidence>
<dbReference type="EMBL" id="SFBF01000145">
    <property type="protein sequence ID" value="TRU49277.1"/>
    <property type="molecule type" value="Genomic_DNA"/>
</dbReference>
<comment type="caution">
    <text evidence="2">The sequence shown here is derived from an EMBL/GenBank/DDBJ whole genome shotgun (WGS) entry which is preliminary data.</text>
</comment>
<sequence>MVVEYFETRYQQIFEQVFPHIKSQEVGTLSSVIYLILDNKSQAQELCQEYDIKKKASLDEDLDLSDDIIYTISINKQKPVKEFSILKMGGELVKNVSRPLRKSVDNDKDKMELIVLAAVILIGTYFTQKLLGDSRKQNTIHPVLPSQPIPTAICLAVPASAVYGLTVGKRINREKIIELIESAPEFLCIRTEEAEQQMIDVINQEILQDSQLKFYIRIDIPNGQDIIGAETKYVIKRDIPKDTEGKIIQLGRLRDASVLKSFNRI</sequence>
<dbReference type="AlphaFoldDB" id="A0A552FRL8"/>
<gene>
    <name evidence="2" type="ORF">EWV91_07940</name>
</gene>
<reference evidence="2 3" key="1">
    <citation type="submission" date="2019-01" db="EMBL/GenBank/DDBJ databases">
        <title>Coherence of Microcystis species and biogeography revealed through population genomics.</title>
        <authorList>
            <person name="Perez-Carrascal O.M."/>
            <person name="Terrat Y."/>
            <person name="Giani A."/>
            <person name="Fortin N."/>
            <person name="Tromas N."/>
            <person name="Shapiro B.J."/>
        </authorList>
    </citation>
    <scope>NUCLEOTIDE SEQUENCE [LARGE SCALE GENOMIC DNA]</scope>
    <source>
        <strain evidence="2">Ma_QC_Ca_00000000_S207</strain>
    </source>
</reference>
<feature type="transmembrane region" description="Helical" evidence="1">
    <location>
        <begin position="148"/>
        <end position="167"/>
    </location>
</feature>
<accession>A0A552FRL8</accession>
<keyword evidence="1" id="KW-1133">Transmembrane helix</keyword>
<organism evidence="2 3">
    <name type="scientific">Microcystis aeruginosa Ma_QC_Ca_00000000_S207</name>
    <dbReference type="NCBI Taxonomy" id="2486251"/>
    <lineage>
        <taxon>Bacteria</taxon>
        <taxon>Bacillati</taxon>
        <taxon>Cyanobacteriota</taxon>
        <taxon>Cyanophyceae</taxon>
        <taxon>Oscillatoriophycideae</taxon>
        <taxon>Chroococcales</taxon>
        <taxon>Microcystaceae</taxon>
        <taxon>Microcystis</taxon>
    </lineage>
</organism>
<feature type="transmembrane region" description="Helical" evidence="1">
    <location>
        <begin position="111"/>
        <end position="128"/>
    </location>
</feature>